<evidence type="ECO:0000313" key="2">
    <source>
        <dbReference type="Proteomes" id="UP000054023"/>
    </source>
</evidence>
<dbReference type="EMBL" id="LQBM01000003">
    <property type="protein sequence ID" value="KUG58985.1"/>
    <property type="molecule type" value="Genomic_DNA"/>
</dbReference>
<organism evidence="1 2">
    <name type="scientific">Nesterenkonia jeotgali</name>
    <dbReference type="NCBI Taxonomy" id="317018"/>
    <lineage>
        <taxon>Bacteria</taxon>
        <taxon>Bacillati</taxon>
        <taxon>Actinomycetota</taxon>
        <taxon>Actinomycetes</taxon>
        <taxon>Micrococcales</taxon>
        <taxon>Micrococcaceae</taxon>
        <taxon>Nesterenkonia</taxon>
    </lineage>
</organism>
<dbReference type="Proteomes" id="UP000054023">
    <property type="component" value="Unassembled WGS sequence"/>
</dbReference>
<evidence type="ECO:0000313" key="1">
    <source>
        <dbReference type="EMBL" id="KUG58985.1"/>
    </source>
</evidence>
<dbReference type="RefSeq" id="WP_058888667.1">
    <property type="nucleotide sequence ID" value="NZ_LQBM01000003.1"/>
</dbReference>
<protein>
    <submittedName>
        <fullName evidence="1">Uncharacterized protein</fullName>
    </submittedName>
</protein>
<name>A0A0W8IGG2_9MICC</name>
<comment type="caution">
    <text evidence="1">The sequence shown here is derived from an EMBL/GenBank/DDBJ whole genome shotgun (WGS) entry which is preliminary data.</text>
</comment>
<keyword evidence="2" id="KW-1185">Reference proteome</keyword>
<dbReference type="STRING" id="317018.AVL63_02890"/>
<sequence length="182" mass="19748">MELLECDSGIGIYTWDEGESDDSEELEAVLTEHAGSSNYVVASNTWALAHHQHGQAIRLQEVFGGELIGSDDLAEYLSALQVAYSSCDGDDSDWVTYDPDYSVLTVSRAFAESGSSFSDAGLEAAIAYGCIMEEIDAPTHVKDDVSRTRALDGTRDTSWGDYSASWTFHPDSGLNIQITDES</sequence>
<dbReference type="OrthoDB" id="3261230at2"/>
<accession>A0A0W8IGG2</accession>
<gene>
    <name evidence="1" type="ORF">AVL63_02890</name>
</gene>
<reference evidence="2" key="1">
    <citation type="submission" date="2015-12" db="EMBL/GenBank/DDBJ databases">
        <authorList>
            <person name="Nair G.R."/>
            <person name="Kaur G."/>
            <person name="Mayilraj S."/>
        </authorList>
    </citation>
    <scope>NUCLEOTIDE SEQUENCE [LARGE SCALE GENOMIC DNA]</scope>
    <source>
        <strain evidence="2">CD08_7</strain>
    </source>
</reference>
<dbReference type="AlphaFoldDB" id="A0A0W8IGG2"/>
<proteinExistence type="predicted"/>